<dbReference type="InterPro" id="IPR029055">
    <property type="entry name" value="Ntn_hydrolases_N"/>
</dbReference>
<name>A0ABQ5S6F5_9CHLO</name>
<dbReference type="InterPro" id="IPR014729">
    <property type="entry name" value="Rossmann-like_a/b/a_fold"/>
</dbReference>
<keyword evidence="7" id="KW-1185">Reference proteome</keyword>
<evidence type="ECO:0000313" key="7">
    <source>
        <dbReference type="Proteomes" id="UP001165090"/>
    </source>
</evidence>
<dbReference type="InterPro" id="IPR051857">
    <property type="entry name" value="Asn_synthetase_domain"/>
</dbReference>
<dbReference type="CDD" id="cd01991">
    <property type="entry name" value="Asn_synthase_B_C"/>
    <property type="match status" value="1"/>
</dbReference>
<evidence type="ECO:0000313" key="6">
    <source>
        <dbReference type="EMBL" id="GLI65455.1"/>
    </source>
</evidence>
<dbReference type="SUPFAM" id="SSF52402">
    <property type="entry name" value="Adenine nucleotide alpha hydrolases-like"/>
    <property type="match status" value="1"/>
</dbReference>
<gene>
    <name evidence="6" type="ORF">VaNZ11_008836</name>
</gene>
<sequence length="936" mass="97911">MCGIAFACVTHSCDPAASGNGHANDNANLEMASKEWLAALRSRGPDFLGSQSVEARDIACRLHFIASLLQLRGIKPGRSPGVSAHGHILCFNGEVFGGLDVPPGENDGARLLASLAESDPRSVPELVSRLRGPWALLFWDPIRQLLWFGRDLLGRRSLLVHFPSAADPRLLLSSVSELPRDPSFPAAGCGPAASAVSSVTGMVASENPNNVGVTAPLQYSAADGGDSGDCARADDADAEPSGSDGYWTELPPGLYSISLASPPKLQKDDLDAPSRSLLNPRKGISAGATAAPVYPAAQLLTHEVRGQSAVVRQLAVGACELVLERHPWRDPLLLELEAYVRVESGFRRRMPTADATPQAVPDAVLAAPVGDAEGVGKEGIDLAEKQERQAPSAATADGGGAPEGLEANADACPQCLIPEPLLAGLVSPPRAQPGCWSHLPRTSGEPYEELVHGLLSALLTAMRVRCARIETRSPHPSAAYAAALTALSGAVASSTASPPQPSWRRDNPLDFSLVPTEEPPAQRDAVASVCGGNGGSDSGPWLTGHGKGACAADLDSSPGEASGPIDQRLGGMTSRDAPIMILFSGGVDSVLLAALAHRVLPLDVPIDLCNVCFGGGGGPSPDREAARDALEELAVGCSGRCWRLVEVDASLDDVDRHRSRLLALLRPAHTVMDFNIGAALWLATSGQGTLRLPSSTTSARPRCHHPASTSFPSPSAPSASIPPPPSLPSAPSGYTPASSILSPSPSPSPAVGDFYGSAARVVLLGHGADEQCGGYGRHRTRFRSGGWASLAEELEVDVRRLWLRNLGRDDRLVADWGREARHPFLDEEVMQVLLRARLDSIVDLRLPAGQGDKHVLRSALALLGLPRAAARVKRAIQFGSRIGKASNTRDFGSNRQANLRNAGCVALQDVKKMAATVAIAAAAPGGPGKPAIKKEK</sequence>
<dbReference type="Gene3D" id="3.60.20.10">
    <property type="entry name" value="Glutamine Phosphoribosylpyrophosphate, subunit 1, domain 1"/>
    <property type="match status" value="1"/>
</dbReference>
<dbReference type="Gene3D" id="3.40.50.620">
    <property type="entry name" value="HUPs"/>
    <property type="match status" value="1"/>
</dbReference>
<evidence type="ECO:0000259" key="5">
    <source>
        <dbReference type="Pfam" id="PF00733"/>
    </source>
</evidence>
<feature type="compositionally biased region" description="Low complexity" evidence="4">
    <location>
        <begin position="706"/>
        <end position="719"/>
    </location>
</feature>
<dbReference type="SUPFAM" id="SSF56235">
    <property type="entry name" value="N-terminal nucleophile aminohydrolases (Ntn hydrolases)"/>
    <property type="match status" value="1"/>
</dbReference>
<protein>
    <recommendedName>
        <fullName evidence="5">Asparagine synthetase domain-containing protein</fullName>
    </recommendedName>
</protein>
<organism evidence="6 7">
    <name type="scientific">Volvox africanus</name>
    <dbReference type="NCBI Taxonomy" id="51714"/>
    <lineage>
        <taxon>Eukaryota</taxon>
        <taxon>Viridiplantae</taxon>
        <taxon>Chlorophyta</taxon>
        <taxon>core chlorophytes</taxon>
        <taxon>Chlorophyceae</taxon>
        <taxon>CS clade</taxon>
        <taxon>Chlamydomonadales</taxon>
        <taxon>Volvocaceae</taxon>
        <taxon>Volvox</taxon>
    </lineage>
</organism>
<evidence type="ECO:0000256" key="4">
    <source>
        <dbReference type="SAM" id="MobiDB-lite"/>
    </source>
</evidence>
<dbReference type="PANTHER" id="PTHR45937">
    <property type="entry name" value="ASPARAGINE SYNTHETASE DOMAIN-CONTAINING PROTEIN 1"/>
    <property type="match status" value="1"/>
</dbReference>
<dbReference type="InterPro" id="IPR001962">
    <property type="entry name" value="Asn_synthase"/>
</dbReference>
<keyword evidence="3" id="KW-0315">Glutamine amidotransferase</keyword>
<keyword evidence="1" id="KW-0028">Amino-acid biosynthesis</keyword>
<feature type="region of interest" description="Disordered" evidence="4">
    <location>
        <begin position="224"/>
        <end position="246"/>
    </location>
</feature>
<evidence type="ECO:0000256" key="3">
    <source>
        <dbReference type="ARBA" id="ARBA00022962"/>
    </source>
</evidence>
<reference evidence="6 7" key="1">
    <citation type="journal article" date="2023" name="IScience">
        <title>Expanded male sex-determining region conserved during the evolution of homothallism in the green alga Volvox.</title>
        <authorList>
            <person name="Yamamoto K."/>
            <person name="Matsuzaki R."/>
            <person name="Mahakham W."/>
            <person name="Heman W."/>
            <person name="Sekimoto H."/>
            <person name="Kawachi M."/>
            <person name="Minakuchi Y."/>
            <person name="Toyoda A."/>
            <person name="Nozaki H."/>
        </authorList>
    </citation>
    <scope>NUCLEOTIDE SEQUENCE [LARGE SCALE GENOMIC DNA]</scope>
    <source>
        <strain evidence="6 7">NIES-4468</strain>
    </source>
</reference>
<feature type="domain" description="Asparagine synthetase" evidence="5">
    <location>
        <begin position="574"/>
        <end position="634"/>
    </location>
</feature>
<keyword evidence="2" id="KW-0061">Asparagine biosynthesis</keyword>
<feature type="compositionally biased region" description="Low complexity" evidence="4">
    <location>
        <begin position="729"/>
        <end position="743"/>
    </location>
</feature>
<feature type="domain" description="Asparagine synthetase" evidence="5">
    <location>
        <begin position="785"/>
        <end position="874"/>
    </location>
</feature>
<evidence type="ECO:0000256" key="1">
    <source>
        <dbReference type="ARBA" id="ARBA00022605"/>
    </source>
</evidence>
<dbReference type="Pfam" id="PF00733">
    <property type="entry name" value="Asn_synthase"/>
    <property type="match status" value="2"/>
</dbReference>
<dbReference type="Proteomes" id="UP001165090">
    <property type="component" value="Unassembled WGS sequence"/>
</dbReference>
<proteinExistence type="predicted"/>
<feature type="region of interest" description="Disordered" evidence="4">
    <location>
        <begin position="386"/>
        <end position="405"/>
    </location>
</feature>
<evidence type="ECO:0000256" key="2">
    <source>
        <dbReference type="ARBA" id="ARBA00022888"/>
    </source>
</evidence>
<dbReference type="PANTHER" id="PTHR45937:SF1">
    <property type="entry name" value="ASPARAGINE SYNTHETASE DOMAIN-CONTAINING PROTEIN 1"/>
    <property type="match status" value="1"/>
</dbReference>
<feature type="region of interest" description="Disordered" evidence="4">
    <location>
        <begin position="691"/>
        <end position="746"/>
    </location>
</feature>
<comment type="caution">
    <text evidence="6">The sequence shown here is derived from an EMBL/GenBank/DDBJ whole genome shotgun (WGS) entry which is preliminary data.</text>
</comment>
<dbReference type="EMBL" id="BSDZ01000024">
    <property type="protein sequence ID" value="GLI65455.1"/>
    <property type="molecule type" value="Genomic_DNA"/>
</dbReference>
<accession>A0ABQ5S6F5</accession>